<feature type="non-terminal residue" evidence="2">
    <location>
        <position position="71"/>
    </location>
</feature>
<evidence type="ECO:0000256" key="1">
    <source>
        <dbReference type="SAM" id="MobiDB-lite"/>
    </source>
</evidence>
<evidence type="ECO:0000313" key="3">
    <source>
        <dbReference type="Proteomes" id="UP000288216"/>
    </source>
</evidence>
<gene>
    <name evidence="2" type="ORF">scyTo_0011664</name>
</gene>
<dbReference type="AlphaFoldDB" id="A0A401NSA7"/>
<name>A0A401NSA7_SCYTO</name>
<dbReference type="EMBL" id="BFAA01005380">
    <property type="protein sequence ID" value="GCB63739.1"/>
    <property type="molecule type" value="Genomic_DNA"/>
</dbReference>
<dbReference type="Proteomes" id="UP000288216">
    <property type="component" value="Unassembled WGS sequence"/>
</dbReference>
<keyword evidence="3" id="KW-1185">Reference proteome</keyword>
<proteinExistence type="predicted"/>
<evidence type="ECO:0000313" key="2">
    <source>
        <dbReference type="EMBL" id="GCB63739.1"/>
    </source>
</evidence>
<accession>A0A401NSA7</accession>
<protein>
    <submittedName>
        <fullName evidence="2">Uncharacterized protein</fullName>
    </submittedName>
</protein>
<reference evidence="2 3" key="1">
    <citation type="journal article" date="2018" name="Nat. Ecol. Evol.">
        <title>Shark genomes provide insights into elasmobranch evolution and the origin of vertebrates.</title>
        <authorList>
            <person name="Hara Y"/>
            <person name="Yamaguchi K"/>
            <person name="Onimaru K"/>
            <person name="Kadota M"/>
            <person name="Koyanagi M"/>
            <person name="Keeley SD"/>
            <person name="Tatsumi K"/>
            <person name="Tanaka K"/>
            <person name="Motone F"/>
            <person name="Kageyama Y"/>
            <person name="Nozu R"/>
            <person name="Adachi N"/>
            <person name="Nishimura O"/>
            <person name="Nakagawa R"/>
            <person name="Tanegashima C"/>
            <person name="Kiyatake I"/>
            <person name="Matsumoto R"/>
            <person name="Murakumo K"/>
            <person name="Nishida K"/>
            <person name="Terakita A"/>
            <person name="Kuratani S"/>
            <person name="Sato K"/>
            <person name="Hyodo S Kuraku.S."/>
        </authorList>
    </citation>
    <scope>NUCLEOTIDE SEQUENCE [LARGE SCALE GENOMIC DNA]</scope>
</reference>
<feature type="region of interest" description="Disordered" evidence="1">
    <location>
        <begin position="42"/>
        <end position="71"/>
    </location>
</feature>
<feature type="compositionally biased region" description="Basic and acidic residues" evidence="1">
    <location>
        <begin position="54"/>
        <end position="71"/>
    </location>
</feature>
<comment type="caution">
    <text evidence="2">The sequence shown here is derived from an EMBL/GenBank/DDBJ whole genome shotgun (WGS) entry which is preliminary data.</text>
</comment>
<sequence length="71" mass="7974">MSTLSDNASLEAERISSWEVSSSYKPLARRVILIDCQHEDTAIGQTPMNEDTNGDSKEIIEESIKKETVFQ</sequence>
<organism evidence="2 3">
    <name type="scientific">Scyliorhinus torazame</name>
    <name type="common">Cloudy catshark</name>
    <name type="synonym">Catulus torazame</name>
    <dbReference type="NCBI Taxonomy" id="75743"/>
    <lineage>
        <taxon>Eukaryota</taxon>
        <taxon>Metazoa</taxon>
        <taxon>Chordata</taxon>
        <taxon>Craniata</taxon>
        <taxon>Vertebrata</taxon>
        <taxon>Chondrichthyes</taxon>
        <taxon>Elasmobranchii</taxon>
        <taxon>Galeomorphii</taxon>
        <taxon>Galeoidea</taxon>
        <taxon>Carcharhiniformes</taxon>
        <taxon>Scyliorhinidae</taxon>
        <taxon>Scyliorhinus</taxon>
    </lineage>
</organism>